<evidence type="ECO:0000259" key="5">
    <source>
        <dbReference type="Pfam" id="PF00890"/>
    </source>
</evidence>
<dbReference type="InterPro" id="IPR027477">
    <property type="entry name" value="Succ_DH/fumarate_Rdtase_cat_sf"/>
</dbReference>
<dbReference type="EMBL" id="PXYW01000001">
    <property type="protein sequence ID" value="PSR35512.1"/>
    <property type="molecule type" value="Genomic_DNA"/>
</dbReference>
<dbReference type="Gene3D" id="3.90.700.10">
    <property type="entry name" value="Succinate dehydrogenase/fumarate reductase flavoprotein, catalytic domain"/>
    <property type="match status" value="1"/>
</dbReference>
<dbReference type="AlphaFoldDB" id="A0A2T2XLY4"/>
<dbReference type="InterPro" id="IPR036188">
    <property type="entry name" value="FAD/NAD-bd_sf"/>
</dbReference>
<proteinExistence type="predicted"/>
<keyword evidence="4" id="KW-0560">Oxidoreductase</keyword>
<sequence length="448" mass="47911">MIIVAGAGSAGLTAALAASDRKLEVLLIEPDLRAYLSCNSARSTGMVMAGGTKIQKRSGVDDNWEWLLADILKKNRGRCAMSVVRALVKASAPMVDWLAESHGVDFSVVKEFRYPGHTQFHMHATPSRSGQELVDSLWRAVRRAPQITVLEGCKLTALDVGDGKITGARIQYPDGRHEDIATDTVILATNGFGNRKDWVRRYIPSMAEATYFGGPNSDGSGIEAALKLGAGVGFMSSYQGHATINTETGLLVTYSTVMTGGILINIVGDRFGDETAGYSEFAERIMSQPDRRAYVVFDQSTYEVAIRFRDFREIVAAGAVRSWETTQSLGGGLGLIPSVWHETADTVSRCKAGDIRDRFGRADWGRAWRSPLYSVVVHGALLHTQGGLAVNEHAQVLREIDGEPIIGLYAAGGAAQGISGDGADGYLSGNGLLSAMGLGFIAGNHAGN</sequence>
<evidence type="ECO:0000256" key="3">
    <source>
        <dbReference type="ARBA" id="ARBA00022827"/>
    </source>
</evidence>
<keyword evidence="2" id="KW-0285">Flavoprotein</keyword>
<dbReference type="PANTHER" id="PTHR43400:SF10">
    <property type="entry name" value="3-OXOSTEROID 1-DEHYDROGENASE"/>
    <property type="match status" value="1"/>
</dbReference>
<organism evidence="6 7">
    <name type="scientific">Sulfobacillus benefaciens</name>
    <dbReference type="NCBI Taxonomy" id="453960"/>
    <lineage>
        <taxon>Bacteria</taxon>
        <taxon>Bacillati</taxon>
        <taxon>Bacillota</taxon>
        <taxon>Clostridia</taxon>
        <taxon>Eubacteriales</taxon>
        <taxon>Clostridiales Family XVII. Incertae Sedis</taxon>
        <taxon>Sulfobacillus</taxon>
    </lineage>
</organism>
<comment type="cofactor">
    <cofactor evidence="1">
        <name>FAD</name>
        <dbReference type="ChEBI" id="CHEBI:57692"/>
    </cofactor>
</comment>
<dbReference type="Pfam" id="PF00890">
    <property type="entry name" value="FAD_binding_2"/>
    <property type="match status" value="1"/>
</dbReference>
<dbReference type="GO" id="GO:0033765">
    <property type="term" value="F:steroid dehydrogenase activity, acting on the CH-CH group of donors"/>
    <property type="evidence" value="ECO:0007669"/>
    <property type="project" value="UniProtKB-ARBA"/>
</dbReference>
<dbReference type="Gene3D" id="3.50.50.60">
    <property type="entry name" value="FAD/NAD(P)-binding domain"/>
    <property type="match status" value="1"/>
</dbReference>
<protein>
    <submittedName>
        <fullName evidence="6">FAD-binding dehydrogenase</fullName>
    </submittedName>
</protein>
<accession>A0A2T2XLY4</accession>
<reference evidence="6 7" key="1">
    <citation type="journal article" date="2014" name="BMC Genomics">
        <title>Comparison of environmental and isolate Sulfobacillus genomes reveals diverse carbon, sulfur, nitrogen, and hydrogen metabolisms.</title>
        <authorList>
            <person name="Justice N.B."/>
            <person name="Norman A."/>
            <person name="Brown C.T."/>
            <person name="Singh A."/>
            <person name="Thomas B.C."/>
            <person name="Banfield J.F."/>
        </authorList>
    </citation>
    <scope>NUCLEOTIDE SEQUENCE [LARGE SCALE GENOMIC DNA]</scope>
    <source>
        <strain evidence="6">AMDSBA4</strain>
    </source>
</reference>
<name>A0A2T2XLY4_9FIRM</name>
<dbReference type="PANTHER" id="PTHR43400">
    <property type="entry name" value="FUMARATE REDUCTASE"/>
    <property type="match status" value="1"/>
</dbReference>
<gene>
    <name evidence="6" type="ORF">C7B46_00530</name>
</gene>
<comment type="caution">
    <text evidence="6">The sequence shown here is derived from an EMBL/GenBank/DDBJ whole genome shotgun (WGS) entry which is preliminary data.</text>
</comment>
<evidence type="ECO:0000256" key="2">
    <source>
        <dbReference type="ARBA" id="ARBA00022630"/>
    </source>
</evidence>
<evidence type="ECO:0000256" key="1">
    <source>
        <dbReference type="ARBA" id="ARBA00001974"/>
    </source>
</evidence>
<evidence type="ECO:0000313" key="7">
    <source>
        <dbReference type="Proteomes" id="UP000242972"/>
    </source>
</evidence>
<evidence type="ECO:0000256" key="4">
    <source>
        <dbReference type="ARBA" id="ARBA00023002"/>
    </source>
</evidence>
<feature type="domain" description="FAD-dependent oxidoreductase 2 FAD-binding" evidence="5">
    <location>
        <begin position="2"/>
        <end position="418"/>
    </location>
</feature>
<dbReference type="InterPro" id="IPR050315">
    <property type="entry name" value="FAD-oxidoreductase_2"/>
</dbReference>
<keyword evidence="3" id="KW-0274">FAD</keyword>
<dbReference type="Proteomes" id="UP000242972">
    <property type="component" value="Unassembled WGS sequence"/>
</dbReference>
<dbReference type="InterPro" id="IPR003953">
    <property type="entry name" value="FAD-dep_OxRdtase_2_FAD-bd"/>
</dbReference>
<dbReference type="SUPFAM" id="SSF56425">
    <property type="entry name" value="Succinate dehydrogenase/fumarate reductase flavoprotein, catalytic domain"/>
    <property type="match status" value="1"/>
</dbReference>
<dbReference type="GO" id="GO:0008202">
    <property type="term" value="P:steroid metabolic process"/>
    <property type="evidence" value="ECO:0007669"/>
    <property type="project" value="UniProtKB-ARBA"/>
</dbReference>
<dbReference type="SUPFAM" id="SSF51905">
    <property type="entry name" value="FAD/NAD(P)-binding domain"/>
    <property type="match status" value="1"/>
</dbReference>
<evidence type="ECO:0000313" key="6">
    <source>
        <dbReference type="EMBL" id="PSR35512.1"/>
    </source>
</evidence>